<gene>
    <name evidence="3" type="ORF">SAMN05216174_11819</name>
</gene>
<name>A0A1G6XLQ7_9PSEU</name>
<dbReference type="GO" id="GO:0006355">
    <property type="term" value="P:regulation of DNA-templated transcription"/>
    <property type="evidence" value="ECO:0007669"/>
    <property type="project" value="InterPro"/>
</dbReference>
<dbReference type="InterPro" id="IPR009061">
    <property type="entry name" value="DNA-bd_dom_put_sf"/>
</dbReference>
<reference evidence="4" key="1">
    <citation type="submission" date="2016-10" db="EMBL/GenBank/DDBJ databases">
        <authorList>
            <person name="Varghese N."/>
            <person name="Submissions S."/>
        </authorList>
    </citation>
    <scope>NUCLEOTIDE SEQUENCE [LARGE SCALE GENOMIC DNA]</scope>
    <source>
        <strain evidence="4">IBRC-M 10403</strain>
    </source>
</reference>
<dbReference type="Pfam" id="PF13411">
    <property type="entry name" value="MerR_1"/>
    <property type="match status" value="1"/>
</dbReference>
<evidence type="ECO:0000313" key="3">
    <source>
        <dbReference type="EMBL" id="SDD79080.1"/>
    </source>
</evidence>
<organism evidence="3 4">
    <name type="scientific">Actinokineospora iranica</name>
    <dbReference type="NCBI Taxonomy" id="1271860"/>
    <lineage>
        <taxon>Bacteria</taxon>
        <taxon>Bacillati</taxon>
        <taxon>Actinomycetota</taxon>
        <taxon>Actinomycetes</taxon>
        <taxon>Pseudonocardiales</taxon>
        <taxon>Pseudonocardiaceae</taxon>
        <taxon>Actinokineospora</taxon>
    </lineage>
</organism>
<evidence type="ECO:0000259" key="2">
    <source>
        <dbReference type="PROSITE" id="PS50937"/>
    </source>
</evidence>
<sequence>MGLSDLDDEDYPAYTTGQAADLLGVRQAFLRGLDAAGMLVPHRSSGGHRRYSRRQLAFAVRFRALFDDGHTRTAAARILRLEDDLAAARTEIAELRVRLGHATTTDGTTTDATATADDTATRDGGATADGAR</sequence>
<dbReference type="PROSITE" id="PS50937">
    <property type="entry name" value="HTH_MERR_2"/>
    <property type="match status" value="1"/>
</dbReference>
<dbReference type="SUPFAM" id="SSF46955">
    <property type="entry name" value="Putative DNA-binding domain"/>
    <property type="match status" value="1"/>
</dbReference>
<dbReference type="InterPro" id="IPR000551">
    <property type="entry name" value="MerR-type_HTH_dom"/>
</dbReference>
<proteinExistence type="predicted"/>
<feature type="compositionally biased region" description="Low complexity" evidence="1">
    <location>
        <begin position="102"/>
        <end position="132"/>
    </location>
</feature>
<evidence type="ECO:0000313" key="4">
    <source>
        <dbReference type="Proteomes" id="UP000199501"/>
    </source>
</evidence>
<protein>
    <submittedName>
        <fullName evidence="3">DNA-binding transcriptional regulator, MerR family</fullName>
    </submittedName>
</protein>
<keyword evidence="4" id="KW-1185">Reference proteome</keyword>
<dbReference type="GO" id="GO:0003677">
    <property type="term" value="F:DNA binding"/>
    <property type="evidence" value="ECO:0007669"/>
    <property type="project" value="UniProtKB-KW"/>
</dbReference>
<evidence type="ECO:0000256" key="1">
    <source>
        <dbReference type="SAM" id="MobiDB-lite"/>
    </source>
</evidence>
<dbReference type="Proteomes" id="UP000199501">
    <property type="component" value="Unassembled WGS sequence"/>
</dbReference>
<feature type="region of interest" description="Disordered" evidence="1">
    <location>
        <begin position="101"/>
        <end position="132"/>
    </location>
</feature>
<dbReference type="STRING" id="1271860.SAMN05216174_11819"/>
<dbReference type="AlphaFoldDB" id="A0A1G6XLQ7"/>
<dbReference type="EMBL" id="FMZZ01000018">
    <property type="protein sequence ID" value="SDD79080.1"/>
    <property type="molecule type" value="Genomic_DNA"/>
</dbReference>
<dbReference type="OrthoDB" id="3387956at2"/>
<keyword evidence="3" id="KW-0238">DNA-binding</keyword>
<dbReference type="RefSeq" id="WP_091456360.1">
    <property type="nucleotide sequence ID" value="NZ_FMZZ01000018.1"/>
</dbReference>
<accession>A0A1G6XLQ7</accession>
<dbReference type="SMART" id="SM00422">
    <property type="entry name" value="HTH_MERR"/>
    <property type="match status" value="1"/>
</dbReference>
<dbReference type="Gene3D" id="1.10.1660.10">
    <property type="match status" value="1"/>
</dbReference>
<feature type="domain" description="HTH merR-type" evidence="2">
    <location>
        <begin position="13"/>
        <end position="81"/>
    </location>
</feature>